<dbReference type="PANTHER" id="PTHR11102">
    <property type="entry name" value="SEL-1-LIKE PROTEIN"/>
    <property type="match status" value="1"/>
</dbReference>
<dbReference type="InterPro" id="IPR006597">
    <property type="entry name" value="Sel1-like"/>
</dbReference>
<accession>A0A0M0J7S3</accession>
<keyword evidence="3" id="KW-1133">Transmembrane helix</keyword>
<name>A0A0M0J7S3_9EUKA</name>
<dbReference type="InterPro" id="IPR011990">
    <property type="entry name" value="TPR-like_helical_dom_sf"/>
</dbReference>
<gene>
    <name evidence="4" type="ORF">Ctob_007396</name>
</gene>
<evidence type="ECO:0000256" key="2">
    <source>
        <dbReference type="SAM" id="MobiDB-lite"/>
    </source>
</evidence>
<dbReference type="GO" id="GO:0036503">
    <property type="term" value="P:ERAD pathway"/>
    <property type="evidence" value="ECO:0007669"/>
    <property type="project" value="TreeGrafter"/>
</dbReference>
<sequence length="679" mass="72704">VDSSSTETVDPGPAAEAVLAASVVAASAEGASASPQPQGDADAPPSAEAAWERLQQLMSDVNVANASALLEEALKLRSGVAGSRKQPWKALPVLEALAGAVGNHAVPSDTSAAAMRELGHMHLRGEGVTADAAVAVRHYEHAAELGDTESQSILGVLHSTGFGAPRDAPLAATYMYFAAEGGDIHAQLAMGYRHLLGVAATKACHKSLLYYTPVAEKVVANAQRHQSGGTIEKVRLTVDNPKGVAKRSADDDVLQYYEHSALKGSVDAQLTLGHLHFHGARGLPADVAKAFGYYSKAAGAGEPSAFAQLGHMYANGLGVEQNNVTALEYFRKGAAKDHPASQNGLGYMFMHGYGVDRNYKKAAEYFKAAAERGNADAQFNLGAMHIGGMGLKKAYDKALHYFTLAAHQGHTLALYNLAQMHLNGLGAPRSCPVSVQFLKAVAERGPWGAQLEEAHAALQTSDAELPLQLYATLAEGGFELAQANVAFLLDQHYMHTPHTPLHGMVGEEIAARALHMYRLAAQQGNIEAELKLGDYKFYGYGTERDLEAAVSHYRAASEARSAHGMFNLAYMYAHGLGLTRDYHLAKRHYDVAMETAAEAWAPVQLAMLELYVLRWWEERTGGKLGDPYEYFGSFLGGASLEQLRTATAGLESDSLLILLLCVLLGIVLVLRQRQQLHTT</sequence>
<keyword evidence="5" id="KW-1185">Reference proteome</keyword>
<protein>
    <submittedName>
        <fullName evidence="4">Protein sel-1-like 1-like protein</fullName>
    </submittedName>
</protein>
<organism evidence="4 5">
    <name type="scientific">Chrysochromulina tobinii</name>
    <dbReference type="NCBI Taxonomy" id="1460289"/>
    <lineage>
        <taxon>Eukaryota</taxon>
        <taxon>Haptista</taxon>
        <taxon>Haptophyta</taxon>
        <taxon>Prymnesiophyceae</taxon>
        <taxon>Prymnesiales</taxon>
        <taxon>Chrysochromulinaceae</taxon>
        <taxon>Chrysochromulina</taxon>
    </lineage>
</organism>
<comment type="similarity">
    <text evidence="1">Belongs to the sel-1 family.</text>
</comment>
<dbReference type="InterPro" id="IPR050767">
    <property type="entry name" value="Sel1_AlgK"/>
</dbReference>
<dbReference type="AlphaFoldDB" id="A0A0M0J7S3"/>
<dbReference type="PANTHER" id="PTHR11102:SF147">
    <property type="entry name" value="SEL1L ADAPTOR SUBUNIT OF ERAD E3 UBIQUITIN LIGASE"/>
    <property type="match status" value="1"/>
</dbReference>
<dbReference type="Proteomes" id="UP000037460">
    <property type="component" value="Unassembled WGS sequence"/>
</dbReference>
<evidence type="ECO:0000313" key="4">
    <source>
        <dbReference type="EMBL" id="KOO22397.1"/>
    </source>
</evidence>
<keyword evidence="3" id="KW-0472">Membrane</keyword>
<dbReference type="EMBL" id="JWZX01003280">
    <property type="protein sequence ID" value="KOO22397.1"/>
    <property type="molecule type" value="Genomic_DNA"/>
</dbReference>
<feature type="transmembrane region" description="Helical" evidence="3">
    <location>
        <begin position="654"/>
        <end position="670"/>
    </location>
</feature>
<reference evidence="5" key="1">
    <citation type="journal article" date="2015" name="PLoS Genet.">
        <title>Genome Sequence and Transcriptome Analyses of Chrysochromulina tobin: Metabolic Tools for Enhanced Algal Fitness in the Prominent Order Prymnesiales (Haptophyceae).</title>
        <authorList>
            <person name="Hovde B.T."/>
            <person name="Deodato C.R."/>
            <person name="Hunsperger H.M."/>
            <person name="Ryken S.A."/>
            <person name="Yost W."/>
            <person name="Jha R.K."/>
            <person name="Patterson J."/>
            <person name="Monnat R.J. Jr."/>
            <person name="Barlow S.B."/>
            <person name="Starkenburg S.R."/>
            <person name="Cattolico R.A."/>
        </authorList>
    </citation>
    <scope>NUCLEOTIDE SEQUENCE</scope>
    <source>
        <strain evidence="5">CCMP291</strain>
    </source>
</reference>
<proteinExistence type="inferred from homology"/>
<feature type="region of interest" description="Disordered" evidence="2">
    <location>
        <begin position="26"/>
        <end position="46"/>
    </location>
</feature>
<evidence type="ECO:0000256" key="1">
    <source>
        <dbReference type="ARBA" id="ARBA00038101"/>
    </source>
</evidence>
<comment type="caution">
    <text evidence="4">The sequence shown here is derived from an EMBL/GenBank/DDBJ whole genome shotgun (WGS) entry which is preliminary data.</text>
</comment>
<dbReference type="Pfam" id="PF08238">
    <property type="entry name" value="Sel1"/>
    <property type="match status" value="11"/>
</dbReference>
<evidence type="ECO:0000256" key="3">
    <source>
        <dbReference type="SAM" id="Phobius"/>
    </source>
</evidence>
<evidence type="ECO:0000313" key="5">
    <source>
        <dbReference type="Proteomes" id="UP000037460"/>
    </source>
</evidence>
<feature type="non-terminal residue" evidence="4">
    <location>
        <position position="1"/>
    </location>
</feature>
<dbReference type="SMART" id="SM00671">
    <property type="entry name" value="SEL1"/>
    <property type="match status" value="10"/>
</dbReference>
<dbReference type="GO" id="GO:0005789">
    <property type="term" value="C:endoplasmic reticulum membrane"/>
    <property type="evidence" value="ECO:0007669"/>
    <property type="project" value="TreeGrafter"/>
</dbReference>
<dbReference type="Gene3D" id="1.25.40.10">
    <property type="entry name" value="Tetratricopeptide repeat domain"/>
    <property type="match status" value="2"/>
</dbReference>
<keyword evidence="3" id="KW-0812">Transmembrane</keyword>
<dbReference type="SUPFAM" id="SSF81901">
    <property type="entry name" value="HCP-like"/>
    <property type="match status" value="3"/>
</dbReference>
<dbReference type="OrthoDB" id="27934at2759"/>